<comment type="caution">
    <text evidence="4">The sequence shown here is derived from an EMBL/GenBank/DDBJ whole genome shotgun (WGS) entry which is preliminary data.</text>
</comment>
<dbReference type="RefSeq" id="WP_009726281.1">
    <property type="nucleotide sequence ID" value="NZ_APHR01000031.1"/>
</dbReference>
<gene>
    <name evidence="4" type="ORF">MPL1_06415</name>
</gene>
<evidence type="ECO:0000256" key="1">
    <source>
        <dbReference type="SAM" id="Phobius"/>
    </source>
</evidence>
<feature type="domain" description="ABC-type uncharacterised transport system" evidence="2">
    <location>
        <begin position="152"/>
        <end position="387"/>
    </location>
</feature>
<evidence type="ECO:0000259" key="3">
    <source>
        <dbReference type="Pfam" id="PF23357"/>
    </source>
</evidence>
<sequence length="454" mass="50710">MKLNRQYIRMFTVQKWLFWALLVVAVIVLAQLAEHTNTRFDLTASQRHSLSPTTLSLLQSLEQPVDVEIFISHNHEFRDLASSILKRYQTASSQLNVRFTDPEQAPQRVRELNIRQQGEIVISTGIRRQHVLDFSEQSITNALLSVARQQQPLILFVEGHGERSPFSDANFGLSLWSDYLQATGVQIESLNLAASPVIPENTSVIVIASPQRAWLEGEITLIQRYIDNGGNLLWMAEPEQHLLLSPVAEQLGLYFNSGRVLDVNAQLLGIQDPGFVVIADYANHPVAAATPSVTLFPDAVAIEQNTAVATDWNYTSLLHTGAQSWIQMNTDADDTLVPEFNANTDMTGPFSIGYLLERWPDSDDNPQRIAVLGDGDFASNTYVGNAANLDFANALINWLTEDDALIEIPLRTTPDNQLKLSDVQSMLLGIGFLFVLPLLLAGTGLLLWWLRRRR</sequence>
<reference evidence="4 5" key="1">
    <citation type="journal article" date="2013" name="Genome Announc.">
        <title>Draft Genome Sequence of Methylophaga lonarensis MPLT, a Haloalkaliphilic (Non-Methane-Utilizing) Methylotroph.</title>
        <authorList>
            <person name="Shetty S.A."/>
            <person name="Marathe N.P."/>
            <person name="Munot H."/>
            <person name="Antony C.P."/>
            <person name="Dhotre D.P."/>
            <person name="Murrell J.C."/>
            <person name="Shouche Y.S."/>
        </authorList>
    </citation>
    <scope>NUCLEOTIDE SEQUENCE [LARGE SCALE GENOMIC DNA]</scope>
    <source>
        <strain evidence="4 5">MPL</strain>
    </source>
</reference>
<protein>
    <submittedName>
        <fullName evidence="4">Mucin 2</fullName>
    </submittedName>
</protein>
<name>M7P175_9GAMM</name>
<keyword evidence="1" id="KW-0812">Transmembrane</keyword>
<dbReference type="Pfam" id="PF23357">
    <property type="entry name" value="DUF7088"/>
    <property type="match status" value="1"/>
</dbReference>
<dbReference type="InterPro" id="IPR055396">
    <property type="entry name" value="DUF7088"/>
</dbReference>
<feature type="domain" description="DUF7088" evidence="3">
    <location>
        <begin position="45"/>
        <end position="115"/>
    </location>
</feature>
<dbReference type="SUPFAM" id="SSF52317">
    <property type="entry name" value="Class I glutamine amidotransferase-like"/>
    <property type="match status" value="1"/>
</dbReference>
<keyword evidence="5" id="KW-1185">Reference proteome</keyword>
<dbReference type="InterPro" id="IPR019196">
    <property type="entry name" value="ABC_transp_unknown"/>
</dbReference>
<keyword evidence="1" id="KW-0472">Membrane</keyword>
<keyword evidence="1" id="KW-1133">Transmembrane helix</keyword>
<feature type="transmembrane region" description="Helical" evidence="1">
    <location>
        <begin position="426"/>
        <end position="450"/>
    </location>
</feature>
<accession>M7P175</accession>
<dbReference type="OrthoDB" id="8530910at2"/>
<evidence type="ECO:0000313" key="5">
    <source>
        <dbReference type="Proteomes" id="UP000012019"/>
    </source>
</evidence>
<dbReference type="STRING" id="1286106.MPL1_06415"/>
<dbReference type="Proteomes" id="UP000012019">
    <property type="component" value="Unassembled WGS sequence"/>
</dbReference>
<evidence type="ECO:0000259" key="2">
    <source>
        <dbReference type="Pfam" id="PF09822"/>
    </source>
</evidence>
<evidence type="ECO:0000313" key="4">
    <source>
        <dbReference type="EMBL" id="EMR13212.1"/>
    </source>
</evidence>
<dbReference type="eggNOG" id="COG3225">
    <property type="taxonomic scope" value="Bacteria"/>
</dbReference>
<proteinExistence type="predicted"/>
<dbReference type="Pfam" id="PF09822">
    <property type="entry name" value="ABC_transp_aux"/>
    <property type="match status" value="1"/>
</dbReference>
<dbReference type="AlphaFoldDB" id="M7P175"/>
<dbReference type="InterPro" id="IPR029062">
    <property type="entry name" value="Class_I_gatase-like"/>
</dbReference>
<organism evidence="4 5">
    <name type="scientific">Methylophaga lonarensis MPL</name>
    <dbReference type="NCBI Taxonomy" id="1286106"/>
    <lineage>
        <taxon>Bacteria</taxon>
        <taxon>Pseudomonadati</taxon>
        <taxon>Pseudomonadota</taxon>
        <taxon>Gammaproteobacteria</taxon>
        <taxon>Thiotrichales</taxon>
        <taxon>Piscirickettsiaceae</taxon>
        <taxon>Methylophaga</taxon>
    </lineage>
</organism>
<dbReference type="PATRIC" id="fig|1286106.3.peg.1291"/>
<dbReference type="EMBL" id="APHR01000031">
    <property type="protein sequence ID" value="EMR13212.1"/>
    <property type="molecule type" value="Genomic_DNA"/>
</dbReference>